<dbReference type="Proteomes" id="UP001597045">
    <property type="component" value="Unassembled WGS sequence"/>
</dbReference>
<feature type="region of interest" description="Disordered" evidence="1">
    <location>
        <begin position="43"/>
        <end position="65"/>
    </location>
</feature>
<dbReference type="EMBL" id="JBHTIS010004347">
    <property type="protein sequence ID" value="MFD1052352.1"/>
    <property type="molecule type" value="Genomic_DNA"/>
</dbReference>
<sequence length="65" mass="6732">MFDTGGVLTASRSSGTDRGCPMQAVTVVPPLPRHDLEEFGDLTRVTNCSTGSSTPATAPNAKAPR</sequence>
<organism evidence="2 3">
    <name type="scientific">Kibdelosporangium lantanae</name>
    <dbReference type="NCBI Taxonomy" id="1497396"/>
    <lineage>
        <taxon>Bacteria</taxon>
        <taxon>Bacillati</taxon>
        <taxon>Actinomycetota</taxon>
        <taxon>Actinomycetes</taxon>
        <taxon>Pseudonocardiales</taxon>
        <taxon>Pseudonocardiaceae</taxon>
        <taxon>Kibdelosporangium</taxon>
    </lineage>
</organism>
<keyword evidence="3" id="KW-1185">Reference proteome</keyword>
<comment type="caution">
    <text evidence="2">The sequence shown here is derived from an EMBL/GenBank/DDBJ whole genome shotgun (WGS) entry which is preliminary data.</text>
</comment>
<proteinExistence type="predicted"/>
<feature type="region of interest" description="Disordered" evidence="1">
    <location>
        <begin position="1"/>
        <end position="23"/>
    </location>
</feature>
<evidence type="ECO:0000313" key="2">
    <source>
        <dbReference type="EMBL" id="MFD1052352.1"/>
    </source>
</evidence>
<evidence type="ECO:0000313" key="3">
    <source>
        <dbReference type="Proteomes" id="UP001597045"/>
    </source>
</evidence>
<feature type="compositionally biased region" description="Polar residues" evidence="1">
    <location>
        <begin position="44"/>
        <end position="57"/>
    </location>
</feature>
<evidence type="ECO:0000256" key="1">
    <source>
        <dbReference type="SAM" id="MobiDB-lite"/>
    </source>
</evidence>
<name>A0ABW3MNV9_9PSEU</name>
<reference evidence="3" key="1">
    <citation type="journal article" date="2019" name="Int. J. Syst. Evol. Microbiol.">
        <title>The Global Catalogue of Microorganisms (GCM) 10K type strain sequencing project: providing services to taxonomists for standard genome sequencing and annotation.</title>
        <authorList>
            <consortium name="The Broad Institute Genomics Platform"/>
            <consortium name="The Broad Institute Genome Sequencing Center for Infectious Disease"/>
            <person name="Wu L."/>
            <person name="Ma J."/>
        </authorList>
    </citation>
    <scope>NUCLEOTIDE SEQUENCE [LARGE SCALE GENOMIC DNA]</scope>
    <source>
        <strain evidence="3">JCM 31486</strain>
    </source>
</reference>
<accession>A0ABW3MNV9</accession>
<gene>
    <name evidence="2" type="ORF">ACFQ1S_45620</name>
</gene>
<protein>
    <submittedName>
        <fullName evidence="2">Uncharacterized protein</fullName>
    </submittedName>
</protein>